<dbReference type="AlphaFoldDB" id="A0A261UF33"/>
<evidence type="ECO:0000313" key="3">
    <source>
        <dbReference type="Proteomes" id="UP000215767"/>
    </source>
</evidence>
<dbReference type="Proteomes" id="UP000215767">
    <property type="component" value="Unassembled WGS sequence"/>
</dbReference>
<dbReference type="EMBL" id="NEVS01000004">
    <property type="protein sequence ID" value="OZI60548.1"/>
    <property type="molecule type" value="Genomic_DNA"/>
</dbReference>
<comment type="caution">
    <text evidence="2">The sequence shown here is derived from an EMBL/GenBank/DDBJ whole genome shotgun (WGS) entry which is preliminary data.</text>
</comment>
<sequence>MSFRGLTAAVLLCSLTACANMNGGGEDKMSMSYLRQHLVSNQTTKADVAQMFGQPRYKNEEANGADYWAYSEEQINGRNYLTDAAQYIPGLGSLGNAAVQSQTKKPNRDLNIFFNSNGTVRQFNTSGSTGAGS</sequence>
<dbReference type="RefSeq" id="WP_094841962.1">
    <property type="nucleotide sequence ID" value="NZ_NEVS01000004.1"/>
</dbReference>
<organism evidence="2 3">
    <name type="scientific">Bordetella genomosp. 11</name>
    <dbReference type="NCBI Taxonomy" id="1416808"/>
    <lineage>
        <taxon>Bacteria</taxon>
        <taxon>Pseudomonadati</taxon>
        <taxon>Pseudomonadota</taxon>
        <taxon>Betaproteobacteria</taxon>
        <taxon>Burkholderiales</taxon>
        <taxon>Alcaligenaceae</taxon>
        <taxon>Bordetella</taxon>
    </lineage>
</organism>
<dbReference type="OrthoDB" id="8636196at2"/>
<feature type="chain" id="PRO_5012447199" description="Lipoprotein SmpA/OmlA domain-containing protein" evidence="1">
    <location>
        <begin position="20"/>
        <end position="133"/>
    </location>
</feature>
<evidence type="ECO:0000256" key="1">
    <source>
        <dbReference type="SAM" id="SignalP"/>
    </source>
</evidence>
<accession>A0A261UF33</accession>
<keyword evidence="3" id="KW-1185">Reference proteome</keyword>
<name>A0A261UF33_9BORD</name>
<dbReference type="PROSITE" id="PS51257">
    <property type="entry name" value="PROKAR_LIPOPROTEIN"/>
    <property type="match status" value="1"/>
</dbReference>
<proteinExistence type="predicted"/>
<evidence type="ECO:0000313" key="2">
    <source>
        <dbReference type="EMBL" id="OZI60548.1"/>
    </source>
</evidence>
<gene>
    <name evidence="2" type="ORF">CAL28_14160</name>
</gene>
<reference evidence="3" key="1">
    <citation type="submission" date="2017-05" db="EMBL/GenBank/DDBJ databases">
        <title>Complete and WGS of Bordetella genogroups.</title>
        <authorList>
            <person name="Spilker T."/>
            <person name="Lipuma J."/>
        </authorList>
    </citation>
    <scope>NUCLEOTIDE SEQUENCE [LARGE SCALE GENOMIC DNA]</scope>
    <source>
        <strain evidence="3">AU8856</strain>
    </source>
</reference>
<keyword evidence="1" id="KW-0732">Signal</keyword>
<protein>
    <recommendedName>
        <fullName evidence="4">Lipoprotein SmpA/OmlA domain-containing protein</fullName>
    </recommendedName>
</protein>
<feature type="signal peptide" evidence="1">
    <location>
        <begin position="1"/>
        <end position="19"/>
    </location>
</feature>
<evidence type="ECO:0008006" key="4">
    <source>
        <dbReference type="Google" id="ProtNLM"/>
    </source>
</evidence>